<evidence type="ECO:0000256" key="1">
    <source>
        <dbReference type="ARBA" id="ARBA00006242"/>
    </source>
</evidence>
<dbReference type="GO" id="GO:0006412">
    <property type="term" value="P:translation"/>
    <property type="evidence" value="ECO:0007669"/>
    <property type="project" value="InterPro"/>
</dbReference>
<dbReference type="Proteomes" id="UP000808761">
    <property type="component" value="Unassembled WGS sequence"/>
</dbReference>
<accession>A0A9D6UM86</accession>
<evidence type="ECO:0000313" key="3">
    <source>
        <dbReference type="Proteomes" id="UP000808761"/>
    </source>
</evidence>
<name>A0A9D6UM86_UNCSA</name>
<evidence type="ECO:0000313" key="2">
    <source>
        <dbReference type="EMBL" id="MBI5078861.1"/>
    </source>
</evidence>
<keyword evidence="2" id="KW-0689">Ribosomal protein</keyword>
<dbReference type="GO" id="GO:0005840">
    <property type="term" value="C:ribosome"/>
    <property type="evidence" value="ECO:0007669"/>
    <property type="project" value="UniProtKB-KW"/>
</dbReference>
<dbReference type="InterPro" id="IPR001865">
    <property type="entry name" value="Ribosomal_uS2"/>
</dbReference>
<reference evidence="2" key="1">
    <citation type="submission" date="2020-07" db="EMBL/GenBank/DDBJ databases">
        <title>Huge and variable diversity of episymbiotic CPR bacteria and DPANN archaea in groundwater ecosystems.</title>
        <authorList>
            <person name="He C.Y."/>
            <person name="Keren R."/>
            <person name="Whittaker M."/>
            <person name="Farag I.F."/>
            <person name="Doudna J."/>
            <person name="Cate J.H.D."/>
            <person name="Banfield J.F."/>
        </authorList>
    </citation>
    <scope>NUCLEOTIDE SEQUENCE</scope>
    <source>
        <strain evidence="2">NC_groundwater_1860_Pr3_B-0.1um_51_7</strain>
    </source>
</reference>
<dbReference type="SUPFAM" id="SSF52313">
    <property type="entry name" value="Ribosomal protein S2"/>
    <property type="match status" value="1"/>
</dbReference>
<dbReference type="GO" id="GO:0003735">
    <property type="term" value="F:structural constituent of ribosome"/>
    <property type="evidence" value="ECO:0007669"/>
    <property type="project" value="InterPro"/>
</dbReference>
<feature type="non-terminal residue" evidence="2">
    <location>
        <position position="1"/>
    </location>
</feature>
<dbReference type="InterPro" id="IPR023591">
    <property type="entry name" value="Ribosomal_uS2_flav_dom_sf"/>
</dbReference>
<sequence length="88" mass="9149">YPIPGNDDAIRSIKLLTSIIASAVIAGREIGKPADESAAGGGAGGEEIAVPLEVEAAEALSMEQQLEEKVLAAITTPKEEEEEKRTGF</sequence>
<dbReference type="AlphaFoldDB" id="A0A9D6UM86"/>
<dbReference type="Gene3D" id="3.40.50.10490">
    <property type="entry name" value="Glucose-6-phosphate isomerase like protein, domain 1"/>
    <property type="match status" value="1"/>
</dbReference>
<keyword evidence="2" id="KW-0687">Ribonucleoprotein</keyword>
<gene>
    <name evidence="2" type="ORF">HZB08_02445</name>
</gene>
<organism evidence="2 3">
    <name type="scientific">Candidatus Saganbacteria bacterium</name>
    <dbReference type="NCBI Taxonomy" id="2575572"/>
    <lineage>
        <taxon>Bacteria</taxon>
        <taxon>Bacillati</taxon>
        <taxon>Saganbacteria</taxon>
    </lineage>
</organism>
<dbReference type="EMBL" id="JACRKR010000121">
    <property type="protein sequence ID" value="MBI5078861.1"/>
    <property type="molecule type" value="Genomic_DNA"/>
</dbReference>
<proteinExistence type="inferred from homology"/>
<dbReference type="Pfam" id="PF00318">
    <property type="entry name" value="Ribosomal_S2"/>
    <property type="match status" value="1"/>
</dbReference>
<comment type="caution">
    <text evidence="2">The sequence shown here is derived from an EMBL/GenBank/DDBJ whole genome shotgun (WGS) entry which is preliminary data.</text>
</comment>
<protein>
    <submittedName>
        <fullName evidence="2">30S ribosomal protein S2</fullName>
    </submittedName>
</protein>
<comment type="similarity">
    <text evidence="1">Belongs to the universal ribosomal protein uS2 family.</text>
</comment>